<sequence length="221" mass="25447">METGKTEILTYNDSTFSFEGALNFIVDYDKSYRLTIEADIDGKRLKASSTTTTPAKGFEVIREESILDSMKYRQTGADGKVNNFKVVFKPSPGTGFYVFSIVALDASYSSFIYENPYIEIDSSDLDESFDNFRNQLKWLQFVNSSAEKIEYNIEWLDTWFYGRYRLIIYAGDENFRRFLLTHGSVQDPDGNFHEPLMNFEGEAIGVFGSYQADTLYFKVLK</sequence>
<accession>I6ZNS3</accession>
<evidence type="ECO:0000313" key="1">
    <source>
        <dbReference type="EMBL" id="AFN73669.1"/>
    </source>
</evidence>
<dbReference type="Proteomes" id="UP000009011">
    <property type="component" value="Chromosome"/>
</dbReference>
<keyword evidence="2" id="KW-1185">Reference proteome</keyword>
<proteinExistence type="predicted"/>
<dbReference type="RefSeq" id="WP_014855106.1">
    <property type="nucleotide sequence ID" value="NC_018178.1"/>
</dbReference>
<dbReference type="AlphaFoldDB" id="I6ZNS3"/>
<evidence type="ECO:0000313" key="2">
    <source>
        <dbReference type="Proteomes" id="UP000009011"/>
    </source>
</evidence>
<protein>
    <recommendedName>
        <fullName evidence="3">DUF4249 family protein</fullName>
    </recommendedName>
</protein>
<dbReference type="HOGENOM" id="CLU_1249406_0_0_10"/>
<reference evidence="1 2" key="1">
    <citation type="journal article" date="2013" name="PLoS ONE">
        <title>Genomic analysis of Melioribacter roseus, facultatively anaerobic organotrophic bacterium representing a novel deep lineage within Bacteriodetes/Chlorobi group.</title>
        <authorList>
            <person name="Kadnikov V.V."/>
            <person name="Mardanov A.V."/>
            <person name="Podosokorskaya O.A."/>
            <person name="Gavrilov S.N."/>
            <person name="Kublanov I.V."/>
            <person name="Beletsky A.V."/>
            <person name="Bonch-Osmolovskaya E.A."/>
            <person name="Ravin N.V."/>
        </authorList>
    </citation>
    <scope>NUCLEOTIDE SEQUENCE [LARGE SCALE GENOMIC DNA]</scope>
    <source>
        <strain evidence="2">JCM 17771 / P3M-2</strain>
    </source>
</reference>
<dbReference type="STRING" id="1191523.MROS_0426"/>
<organism evidence="1 2">
    <name type="scientific">Melioribacter roseus (strain DSM 23840 / JCM 17771 / VKM B-2668 / P3M-2)</name>
    <dbReference type="NCBI Taxonomy" id="1191523"/>
    <lineage>
        <taxon>Bacteria</taxon>
        <taxon>Pseudomonadati</taxon>
        <taxon>Ignavibacteriota</taxon>
        <taxon>Ignavibacteria</taxon>
        <taxon>Ignavibacteriales</taxon>
        <taxon>Melioribacteraceae</taxon>
        <taxon>Melioribacter</taxon>
    </lineage>
</organism>
<name>I6ZNS3_MELRP</name>
<evidence type="ECO:0008006" key="3">
    <source>
        <dbReference type="Google" id="ProtNLM"/>
    </source>
</evidence>
<gene>
    <name evidence="1" type="ordered locus">MROS_0426</name>
</gene>
<dbReference type="KEGG" id="mro:MROS_0426"/>
<dbReference type="EMBL" id="CP003557">
    <property type="protein sequence ID" value="AFN73669.1"/>
    <property type="molecule type" value="Genomic_DNA"/>
</dbReference>